<proteinExistence type="predicted"/>
<evidence type="ECO:0000313" key="1">
    <source>
        <dbReference type="EMBL" id="GFZ10622.1"/>
    </source>
</evidence>
<comment type="caution">
    <text evidence="1">The sequence shown here is derived from an EMBL/GenBank/DDBJ whole genome shotgun (WGS) entry which is preliminary data.</text>
</comment>
<protein>
    <submittedName>
        <fullName evidence="1">Uncharacterized protein</fullName>
    </submittedName>
</protein>
<dbReference type="Proteomes" id="UP000585474">
    <property type="component" value="Unassembled WGS sequence"/>
</dbReference>
<dbReference type="AlphaFoldDB" id="A0A7J0GIQ7"/>
<reference evidence="1 2" key="1">
    <citation type="submission" date="2019-07" db="EMBL/GenBank/DDBJ databases">
        <title>De Novo Assembly of kiwifruit Actinidia rufa.</title>
        <authorList>
            <person name="Sugita-Konishi S."/>
            <person name="Sato K."/>
            <person name="Mori E."/>
            <person name="Abe Y."/>
            <person name="Kisaki G."/>
            <person name="Hamano K."/>
            <person name="Suezawa K."/>
            <person name="Otani M."/>
            <person name="Fukuda T."/>
            <person name="Manabe T."/>
            <person name="Gomi K."/>
            <person name="Tabuchi M."/>
            <person name="Akimitsu K."/>
            <person name="Kataoka I."/>
        </authorList>
    </citation>
    <scope>NUCLEOTIDE SEQUENCE [LARGE SCALE GENOMIC DNA]</scope>
    <source>
        <strain evidence="2">cv. Fuchu</strain>
    </source>
</reference>
<name>A0A7J0GIQ7_9ERIC</name>
<accession>A0A7J0GIQ7</accession>
<dbReference type="OrthoDB" id="650808at2759"/>
<organism evidence="1 2">
    <name type="scientific">Actinidia rufa</name>
    <dbReference type="NCBI Taxonomy" id="165716"/>
    <lineage>
        <taxon>Eukaryota</taxon>
        <taxon>Viridiplantae</taxon>
        <taxon>Streptophyta</taxon>
        <taxon>Embryophyta</taxon>
        <taxon>Tracheophyta</taxon>
        <taxon>Spermatophyta</taxon>
        <taxon>Magnoliopsida</taxon>
        <taxon>eudicotyledons</taxon>
        <taxon>Gunneridae</taxon>
        <taxon>Pentapetalae</taxon>
        <taxon>asterids</taxon>
        <taxon>Ericales</taxon>
        <taxon>Actinidiaceae</taxon>
        <taxon>Actinidia</taxon>
    </lineage>
</organism>
<dbReference type="EMBL" id="BJWL01000022">
    <property type="protein sequence ID" value="GFZ10622.1"/>
    <property type="molecule type" value="Genomic_DNA"/>
</dbReference>
<evidence type="ECO:0000313" key="2">
    <source>
        <dbReference type="Proteomes" id="UP000585474"/>
    </source>
</evidence>
<gene>
    <name evidence="1" type="ORF">Acr_22g0000200</name>
</gene>
<sequence>MEGLIPMVYKTLKRNKARWEYQCLSSSSSGTADRRYRKHKASNVDDYYSGLGRGCKYVEIIRKLVRFSGSGFFSCQ</sequence>
<keyword evidence="2" id="KW-1185">Reference proteome</keyword>